<proteinExistence type="predicted"/>
<evidence type="ECO:0000313" key="2">
    <source>
        <dbReference type="Proteomes" id="UP000552709"/>
    </source>
</evidence>
<name>A0A7W8JXY9_9DEIO</name>
<sequence>MVKTLDALCRLLMVRALFNSSIYCPLPTSPMRRTVVVNDSKTGRLAS</sequence>
<evidence type="ECO:0000313" key="1">
    <source>
        <dbReference type="EMBL" id="MBB5365255.1"/>
    </source>
</evidence>
<comment type="caution">
    <text evidence="1">The sequence shown here is derived from an EMBL/GenBank/DDBJ whole genome shotgun (WGS) entry which is preliminary data.</text>
</comment>
<dbReference type="EMBL" id="JACHFL010000016">
    <property type="protein sequence ID" value="MBB5365255.1"/>
    <property type="molecule type" value="Genomic_DNA"/>
</dbReference>
<dbReference type="AlphaFoldDB" id="A0A7W8JXY9"/>
<reference evidence="1 2" key="1">
    <citation type="submission" date="2020-08" db="EMBL/GenBank/DDBJ databases">
        <title>Genomic Encyclopedia of Type Strains, Phase IV (KMG-IV): sequencing the most valuable type-strain genomes for metagenomic binning, comparative biology and taxonomic classification.</title>
        <authorList>
            <person name="Goeker M."/>
        </authorList>
    </citation>
    <scope>NUCLEOTIDE SEQUENCE [LARGE SCALE GENOMIC DNA]</scope>
    <source>
        <strain evidence="1 2">DSM 27939</strain>
    </source>
</reference>
<dbReference type="Proteomes" id="UP000552709">
    <property type="component" value="Unassembled WGS sequence"/>
</dbReference>
<gene>
    <name evidence="1" type="ORF">HNQ08_004376</name>
</gene>
<organism evidence="1 2">
    <name type="scientific">Deinococcus humi</name>
    <dbReference type="NCBI Taxonomy" id="662880"/>
    <lineage>
        <taxon>Bacteria</taxon>
        <taxon>Thermotogati</taxon>
        <taxon>Deinococcota</taxon>
        <taxon>Deinococci</taxon>
        <taxon>Deinococcales</taxon>
        <taxon>Deinococcaceae</taxon>
        <taxon>Deinococcus</taxon>
    </lineage>
</organism>
<accession>A0A7W8JXY9</accession>
<keyword evidence="2" id="KW-1185">Reference proteome</keyword>
<protein>
    <submittedName>
        <fullName evidence="1">Uncharacterized protein</fullName>
    </submittedName>
</protein>